<evidence type="ECO:0000259" key="1">
    <source>
        <dbReference type="PROSITE" id="PS51186"/>
    </source>
</evidence>
<dbReference type="RefSeq" id="WP_160042628.1">
    <property type="nucleotide sequence ID" value="NZ_BORQ01000003.1"/>
</dbReference>
<accession>A0A919XIY6</accession>
<evidence type="ECO:0000313" key="2">
    <source>
        <dbReference type="EMBL" id="GIO31725.1"/>
    </source>
</evidence>
<dbReference type="InterPro" id="IPR000182">
    <property type="entry name" value="GNAT_dom"/>
</dbReference>
<dbReference type="Proteomes" id="UP000679779">
    <property type="component" value="Unassembled WGS sequence"/>
</dbReference>
<feature type="domain" description="N-acetyltransferase" evidence="1">
    <location>
        <begin position="13"/>
        <end position="158"/>
    </location>
</feature>
<sequence length="178" mass="20610">MFISRRAQKEDFKIIASFPQNQDEQFYMFPRGTFPLDPAHLEEVAKERLHPTVILDFETIAGYCNLYDVEADSRCWLGNVIINPSYRGRGAGKFLLDTMLKTVRDELHLLELHLICHNPNTPALKFYHKNGFIPYGLKEMVDYNEQPIVGILMKKTASHVERCAEDIDEYQGNTRSDI</sequence>
<dbReference type="Gene3D" id="3.40.630.30">
    <property type="match status" value="1"/>
</dbReference>
<comment type="caution">
    <text evidence="2">The sequence shown here is derived from an EMBL/GenBank/DDBJ whole genome shotgun (WGS) entry which is preliminary data.</text>
</comment>
<dbReference type="Pfam" id="PF00583">
    <property type="entry name" value="Acetyltransf_1"/>
    <property type="match status" value="1"/>
</dbReference>
<reference evidence="2" key="1">
    <citation type="submission" date="2021-03" db="EMBL/GenBank/DDBJ databases">
        <title>Antimicrobial resistance genes in bacteria isolated from Japanese honey, and their potential for conferring macrolide and lincosamide resistance in the American foulbrood pathogen Paenibacillus larvae.</title>
        <authorList>
            <person name="Okamoto M."/>
            <person name="Kumagai M."/>
            <person name="Kanamori H."/>
            <person name="Takamatsu D."/>
        </authorList>
    </citation>
    <scope>NUCLEOTIDE SEQUENCE</scope>
    <source>
        <strain evidence="2">J2TS6</strain>
    </source>
</reference>
<dbReference type="EMBL" id="BORQ01000003">
    <property type="protein sequence ID" value="GIO31725.1"/>
    <property type="molecule type" value="Genomic_DNA"/>
</dbReference>
<dbReference type="CDD" id="cd04301">
    <property type="entry name" value="NAT_SF"/>
    <property type="match status" value="1"/>
</dbReference>
<evidence type="ECO:0000313" key="3">
    <source>
        <dbReference type="Proteomes" id="UP000679779"/>
    </source>
</evidence>
<dbReference type="GO" id="GO:0016747">
    <property type="term" value="F:acyltransferase activity, transferring groups other than amino-acyl groups"/>
    <property type="evidence" value="ECO:0007669"/>
    <property type="project" value="InterPro"/>
</dbReference>
<gene>
    <name evidence="2" type="ORF">J2TS6_28660</name>
</gene>
<dbReference type="AlphaFoldDB" id="A0A919XIY6"/>
<proteinExistence type="predicted"/>
<organism evidence="2 3">
    <name type="scientific">Paenibacillus albilobatus</name>
    <dbReference type="NCBI Taxonomy" id="2716884"/>
    <lineage>
        <taxon>Bacteria</taxon>
        <taxon>Bacillati</taxon>
        <taxon>Bacillota</taxon>
        <taxon>Bacilli</taxon>
        <taxon>Bacillales</taxon>
        <taxon>Paenibacillaceae</taxon>
        <taxon>Paenibacillus</taxon>
    </lineage>
</organism>
<protein>
    <submittedName>
        <fullName evidence="2">N-acetyltransferase</fullName>
    </submittedName>
</protein>
<dbReference type="SUPFAM" id="SSF55729">
    <property type="entry name" value="Acyl-CoA N-acyltransferases (Nat)"/>
    <property type="match status" value="1"/>
</dbReference>
<name>A0A919XIY6_9BACL</name>
<dbReference type="PROSITE" id="PS51186">
    <property type="entry name" value="GNAT"/>
    <property type="match status" value="1"/>
</dbReference>
<dbReference type="InterPro" id="IPR016181">
    <property type="entry name" value="Acyl_CoA_acyltransferase"/>
</dbReference>
<keyword evidence="3" id="KW-1185">Reference proteome</keyword>